<dbReference type="FunFam" id="2.60.40.10:FF:000283">
    <property type="entry name" value="Immunoglobulin kappa constant"/>
    <property type="match status" value="1"/>
</dbReference>
<dbReference type="Pfam" id="PF07686">
    <property type="entry name" value="V-set"/>
    <property type="match status" value="1"/>
</dbReference>
<reference evidence="5" key="1">
    <citation type="submission" date="2025-08" db="UniProtKB">
        <authorList>
            <consortium name="Ensembl"/>
        </authorList>
    </citation>
    <scope>IDENTIFICATION</scope>
</reference>
<dbReference type="SUPFAM" id="SSF48726">
    <property type="entry name" value="Immunoglobulin"/>
    <property type="match status" value="2"/>
</dbReference>
<keyword evidence="3" id="KW-0732">Signal</keyword>
<dbReference type="PROSITE" id="PS00290">
    <property type="entry name" value="IG_MHC"/>
    <property type="match status" value="1"/>
</dbReference>
<dbReference type="Proteomes" id="UP000264840">
    <property type="component" value="Unplaced"/>
</dbReference>
<dbReference type="GeneTree" id="ENSGT01080000257344"/>
<dbReference type="PROSITE" id="PS50835">
    <property type="entry name" value="IG_LIKE"/>
    <property type="match status" value="2"/>
</dbReference>
<dbReference type="OMA" id="HKNRCEG"/>
<proteinExistence type="predicted"/>
<evidence type="ECO:0000259" key="4">
    <source>
        <dbReference type="PROSITE" id="PS50835"/>
    </source>
</evidence>
<reference evidence="5" key="2">
    <citation type="submission" date="2025-09" db="UniProtKB">
        <authorList>
            <consortium name="Ensembl"/>
        </authorList>
    </citation>
    <scope>IDENTIFICATION</scope>
</reference>
<feature type="signal peptide" evidence="3">
    <location>
        <begin position="1"/>
        <end position="21"/>
    </location>
</feature>
<dbReference type="InterPro" id="IPR003006">
    <property type="entry name" value="Ig/MHC_CS"/>
</dbReference>
<dbReference type="AlphaFoldDB" id="A0A3Q2V792"/>
<evidence type="ECO:0000256" key="1">
    <source>
        <dbReference type="ARBA" id="ARBA00023157"/>
    </source>
</evidence>
<dbReference type="InterPro" id="IPR003599">
    <property type="entry name" value="Ig_sub"/>
</dbReference>
<dbReference type="Gene3D" id="2.60.40.10">
    <property type="entry name" value="Immunoglobulins"/>
    <property type="match status" value="2"/>
</dbReference>
<dbReference type="SMART" id="SM00406">
    <property type="entry name" value="IGv"/>
    <property type="match status" value="1"/>
</dbReference>
<sequence length="244" mass="26540">MTLITILIWTLTCCCFTGGSGQVTVTQPPVLTSTPGSTVTLTCRTSQAVHRFDDGDDAMYWYQQKSGQTTKLLIRHVSIRHSETPTRFNGSGSSSDFSMTISGVQAEDAAVYYCKSIHVINSFVSLWWTFGGGTKLIVGSGVVRPTLTVLPPSKDEDKQSATVVCLATGGFPSNWNLGWKVGSTSTSSGGVLNSLEVEKSSRYSSSSTLMLSQENWMNAEVFSCKVNHHDDRQAKSFHKNRCEG</sequence>
<organism evidence="5 6">
    <name type="scientific">Haplochromis burtoni</name>
    <name type="common">Burton's mouthbrooder</name>
    <name type="synonym">Chromis burtoni</name>
    <dbReference type="NCBI Taxonomy" id="8153"/>
    <lineage>
        <taxon>Eukaryota</taxon>
        <taxon>Metazoa</taxon>
        <taxon>Chordata</taxon>
        <taxon>Craniata</taxon>
        <taxon>Vertebrata</taxon>
        <taxon>Euteleostomi</taxon>
        <taxon>Actinopterygii</taxon>
        <taxon>Neopterygii</taxon>
        <taxon>Teleostei</taxon>
        <taxon>Neoteleostei</taxon>
        <taxon>Acanthomorphata</taxon>
        <taxon>Ovalentaria</taxon>
        <taxon>Cichlomorphae</taxon>
        <taxon>Cichliformes</taxon>
        <taxon>Cichlidae</taxon>
        <taxon>African cichlids</taxon>
        <taxon>Pseudocrenilabrinae</taxon>
        <taxon>Haplochromini</taxon>
        <taxon>Haplochromis</taxon>
    </lineage>
</organism>
<dbReference type="InterPro" id="IPR036179">
    <property type="entry name" value="Ig-like_dom_sf"/>
</dbReference>
<name>A0A3Q2V792_HAPBU</name>
<evidence type="ECO:0000256" key="3">
    <source>
        <dbReference type="SAM" id="SignalP"/>
    </source>
</evidence>
<keyword evidence="2" id="KW-0393">Immunoglobulin domain</keyword>
<keyword evidence="1" id="KW-1015">Disulfide bond</keyword>
<accession>A0A3Q2V792</accession>
<keyword evidence="6" id="KW-1185">Reference proteome</keyword>
<dbReference type="InterPro" id="IPR007110">
    <property type="entry name" value="Ig-like_dom"/>
</dbReference>
<dbReference type="InterPro" id="IPR013783">
    <property type="entry name" value="Ig-like_fold"/>
</dbReference>
<evidence type="ECO:0000256" key="2">
    <source>
        <dbReference type="ARBA" id="ARBA00023319"/>
    </source>
</evidence>
<dbReference type="InterPro" id="IPR050150">
    <property type="entry name" value="IgV_Light_Chain"/>
</dbReference>
<feature type="domain" description="Ig-like" evidence="4">
    <location>
        <begin position="21"/>
        <end position="125"/>
    </location>
</feature>
<protein>
    <recommendedName>
        <fullName evidence="4">Ig-like domain-containing protein</fullName>
    </recommendedName>
</protein>
<dbReference type="Pfam" id="PF07654">
    <property type="entry name" value="C1-set"/>
    <property type="match status" value="1"/>
</dbReference>
<dbReference type="InterPro" id="IPR003597">
    <property type="entry name" value="Ig_C1-set"/>
</dbReference>
<dbReference type="SMART" id="SM00409">
    <property type="entry name" value="IG"/>
    <property type="match status" value="1"/>
</dbReference>
<dbReference type="SMART" id="SM00407">
    <property type="entry name" value="IGc1"/>
    <property type="match status" value="1"/>
</dbReference>
<dbReference type="Ensembl" id="ENSHBUT00000005134.1">
    <property type="protein sequence ID" value="ENSHBUP00000006534.1"/>
    <property type="gene ID" value="ENSHBUG00000008008.1"/>
</dbReference>
<evidence type="ECO:0000313" key="6">
    <source>
        <dbReference type="Proteomes" id="UP000264840"/>
    </source>
</evidence>
<dbReference type="STRING" id="8153.ENSHBUP00000006534"/>
<dbReference type="InterPro" id="IPR013106">
    <property type="entry name" value="Ig_V-set"/>
</dbReference>
<evidence type="ECO:0000313" key="5">
    <source>
        <dbReference type="Ensembl" id="ENSHBUP00000006534.1"/>
    </source>
</evidence>
<dbReference type="PANTHER" id="PTHR23267">
    <property type="entry name" value="IMMUNOGLOBULIN LIGHT CHAIN"/>
    <property type="match status" value="1"/>
</dbReference>
<feature type="chain" id="PRO_5018577375" description="Ig-like domain-containing protein" evidence="3">
    <location>
        <begin position="22"/>
        <end position="244"/>
    </location>
</feature>
<feature type="domain" description="Ig-like" evidence="4">
    <location>
        <begin position="145"/>
        <end position="238"/>
    </location>
</feature>